<organism evidence="1 2">
    <name type="scientific">Tenacibaculum gallaicum</name>
    <dbReference type="NCBI Taxonomy" id="561505"/>
    <lineage>
        <taxon>Bacteria</taxon>
        <taxon>Pseudomonadati</taxon>
        <taxon>Bacteroidota</taxon>
        <taxon>Flavobacteriia</taxon>
        <taxon>Flavobacteriales</taxon>
        <taxon>Flavobacteriaceae</taxon>
        <taxon>Tenacibaculum</taxon>
    </lineage>
</organism>
<dbReference type="OrthoDB" id="1190259at2"/>
<name>A0A3E0IDB1_9FLAO</name>
<evidence type="ECO:0000313" key="2">
    <source>
        <dbReference type="Proteomes" id="UP000256884"/>
    </source>
</evidence>
<dbReference type="RefSeq" id="WP_115900014.1">
    <property type="nucleotide sequence ID" value="NZ_QUNS01000001.1"/>
</dbReference>
<sequence length="150" mass="17461">MSTVETIEKVITSGSCDLTSFKKVEAFSKPDIDISDAFILIYNWPDDPEGANATIHVELTYFFIHNNQEYKAVTKTTFYDYDIDKFENLHKYYFITEYPLLVKQALILSKQKIEKELKEPLTSIIPFNFDDDKTMLLSMRAGSCRQIDYV</sequence>
<comment type="caution">
    <text evidence="1">The sequence shown here is derived from an EMBL/GenBank/DDBJ whole genome shotgun (WGS) entry which is preliminary data.</text>
</comment>
<accession>A0A3E0IDB1</accession>
<dbReference type="AlphaFoldDB" id="A0A3E0IDB1"/>
<reference evidence="1 2" key="1">
    <citation type="submission" date="2018-08" db="EMBL/GenBank/DDBJ databases">
        <title>Genomic Encyclopedia of Type Strains, Phase IV (KMG-IV): sequencing the most valuable type-strain genomes for metagenomic binning, comparative biology and taxonomic classification.</title>
        <authorList>
            <person name="Goeker M."/>
        </authorList>
    </citation>
    <scope>NUCLEOTIDE SEQUENCE [LARGE SCALE GENOMIC DNA]</scope>
    <source>
        <strain evidence="1 2">DSM 18841</strain>
    </source>
</reference>
<evidence type="ECO:0000313" key="1">
    <source>
        <dbReference type="EMBL" id="REH56734.1"/>
    </source>
</evidence>
<proteinExistence type="predicted"/>
<protein>
    <submittedName>
        <fullName evidence="1">Uncharacterized protein</fullName>
    </submittedName>
</protein>
<keyword evidence="2" id="KW-1185">Reference proteome</keyword>
<dbReference type="EMBL" id="QUNS01000001">
    <property type="protein sequence ID" value="REH56734.1"/>
    <property type="molecule type" value="Genomic_DNA"/>
</dbReference>
<gene>
    <name evidence="1" type="ORF">C7448_101777</name>
</gene>
<dbReference type="Proteomes" id="UP000256884">
    <property type="component" value="Unassembled WGS sequence"/>
</dbReference>